<dbReference type="SUPFAM" id="SSF69618">
    <property type="entry name" value="HemD-like"/>
    <property type="match status" value="1"/>
</dbReference>
<dbReference type="RefSeq" id="WP_380082562.1">
    <property type="nucleotide sequence ID" value="NZ_JBHSWD010000001.1"/>
</dbReference>
<organism evidence="3 4">
    <name type="scientific">Deinococcus lacus</name>
    <dbReference type="NCBI Taxonomy" id="392561"/>
    <lineage>
        <taxon>Bacteria</taxon>
        <taxon>Thermotogati</taxon>
        <taxon>Deinococcota</taxon>
        <taxon>Deinococci</taxon>
        <taxon>Deinococcales</taxon>
        <taxon>Deinococcaceae</taxon>
        <taxon>Deinococcus</taxon>
    </lineage>
</organism>
<gene>
    <name evidence="3" type="ORF">ACFP81_05710</name>
</gene>
<name>A0ABW1YDQ9_9DEIO</name>
<dbReference type="EMBL" id="JBHSWD010000001">
    <property type="protein sequence ID" value="MFC6591560.1"/>
    <property type="molecule type" value="Genomic_DNA"/>
</dbReference>
<dbReference type="GO" id="GO:0004852">
    <property type="term" value="F:uroporphyrinogen-III synthase activity"/>
    <property type="evidence" value="ECO:0007669"/>
    <property type="project" value="UniProtKB-EC"/>
</dbReference>
<accession>A0ABW1YDQ9</accession>
<reference evidence="4" key="1">
    <citation type="journal article" date="2019" name="Int. J. Syst. Evol. Microbiol.">
        <title>The Global Catalogue of Microorganisms (GCM) 10K type strain sequencing project: providing services to taxonomists for standard genome sequencing and annotation.</title>
        <authorList>
            <consortium name="The Broad Institute Genomics Platform"/>
            <consortium name="The Broad Institute Genome Sequencing Center for Infectious Disease"/>
            <person name="Wu L."/>
            <person name="Ma J."/>
        </authorList>
    </citation>
    <scope>NUCLEOTIDE SEQUENCE [LARGE SCALE GENOMIC DNA]</scope>
    <source>
        <strain evidence="4">CGMCC 1.15772</strain>
    </source>
</reference>
<dbReference type="InterPro" id="IPR003754">
    <property type="entry name" value="4pyrrol_synth_uPrphyn_synth"/>
</dbReference>
<keyword evidence="3" id="KW-0456">Lyase</keyword>
<proteinExistence type="predicted"/>
<evidence type="ECO:0000259" key="2">
    <source>
        <dbReference type="Pfam" id="PF02602"/>
    </source>
</evidence>
<evidence type="ECO:0000313" key="4">
    <source>
        <dbReference type="Proteomes" id="UP001596297"/>
    </source>
</evidence>
<protein>
    <submittedName>
        <fullName evidence="3">Uroporphyrinogen-III synthase</fullName>
        <ecNumber evidence="3">4.2.1.75</ecNumber>
    </submittedName>
</protein>
<dbReference type="InterPro" id="IPR036108">
    <property type="entry name" value="4pyrrol_syn_uPrphyn_synt_sf"/>
</dbReference>
<dbReference type="Proteomes" id="UP001596297">
    <property type="component" value="Unassembled WGS sequence"/>
</dbReference>
<keyword evidence="1" id="KW-0732">Signal</keyword>
<sequence length="71" mass="7190">MAAAVTLAAGSAARALAAGLGTAAALKPVAVLGQQTAQAAWQAGFTRIWQASRPDLDALVEAVRLCLEETK</sequence>
<keyword evidence="4" id="KW-1185">Reference proteome</keyword>
<dbReference type="Pfam" id="PF02602">
    <property type="entry name" value="HEM4"/>
    <property type="match status" value="1"/>
</dbReference>
<evidence type="ECO:0000256" key="1">
    <source>
        <dbReference type="SAM" id="SignalP"/>
    </source>
</evidence>
<dbReference type="EC" id="4.2.1.75" evidence="3"/>
<dbReference type="Gene3D" id="3.40.50.10090">
    <property type="match status" value="1"/>
</dbReference>
<feature type="chain" id="PRO_5045732253" evidence="1">
    <location>
        <begin position="18"/>
        <end position="71"/>
    </location>
</feature>
<comment type="caution">
    <text evidence="3">The sequence shown here is derived from an EMBL/GenBank/DDBJ whole genome shotgun (WGS) entry which is preliminary data.</text>
</comment>
<evidence type="ECO:0000313" key="3">
    <source>
        <dbReference type="EMBL" id="MFC6591560.1"/>
    </source>
</evidence>
<feature type="signal peptide" evidence="1">
    <location>
        <begin position="1"/>
        <end position="17"/>
    </location>
</feature>
<feature type="domain" description="Tetrapyrrole biosynthesis uroporphyrinogen III synthase" evidence="2">
    <location>
        <begin position="4"/>
        <end position="61"/>
    </location>
</feature>